<sequence length="31" mass="3506">MKAPVYVPPANTSSINSGDRYFRSTISMRKM</sequence>
<reference evidence="1" key="1">
    <citation type="submission" date="2014-11" db="EMBL/GenBank/DDBJ databases">
        <authorList>
            <person name="Amaro Gonzalez C."/>
        </authorList>
    </citation>
    <scope>NUCLEOTIDE SEQUENCE</scope>
</reference>
<dbReference type="EMBL" id="GBXM01096289">
    <property type="protein sequence ID" value="JAH12288.1"/>
    <property type="molecule type" value="Transcribed_RNA"/>
</dbReference>
<reference evidence="1" key="2">
    <citation type="journal article" date="2015" name="Fish Shellfish Immunol.">
        <title>Early steps in the European eel (Anguilla anguilla)-Vibrio vulnificus interaction in the gills: Role of the RtxA13 toxin.</title>
        <authorList>
            <person name="Callol A."/>
            <person name="Pajuelo D."/>
            <person name="Ebbesson L."/>
            <person name="Teles M."/>
            <person name="MacKenzie S."/>
            <person name="Amaro C."/>
        </authorList>
    </citation>
    <scope>NUCLEOTIDE SEQUENCE</scope>
</reference>
<dbReference type="EMBL" id="GBXM01109122">
    <property type="protein sequence ID" value="JAG99454.1"/>
    <property type="molecule type" value="Transcribed_RNA"/>
</dbReference>
<evidence type="ECO:0000313" key="1">
    <source>
        <dbReference type="EMBL" id="JAH02927.1"/>
    </source>
</evidence>
<dbReference type="AlphaFoldDB" id="A0A0E9PF87"/>
<dbReference type="EMBL" id="GBXM01105650">
    <property type="protein sequence ID" value="JAH02927.1"/>
    <property type="molecule type" value="Transcribed_RNA"/>
</dbReference>
<dbReference type="EMBL" id="GBXM01101887">
    <property type="protein sequence ID" value="JAH06690.1"/>
    <property type="molecule type" value="Transcribed_RNA"/>
</dbReference>
<dbReference type="EMBL" id="GBXM01098255">
    <property type="protein sequence ID" value="JAH10322.1"/>
    <property type="molecule type" value="Transcribed_RNA"/>
</dbReference>
<name>A0A0E9PF87_ANGAN</name>
<proteinExistence type="predicted"/>
<accession>A0A0E9PF87</accession>
<dbReference type="EMBL" id="GBXM01091606">
    <property type="protein sequence ID" value="JAH16971.1"/>
    <property type="molecule type" value="Transcribed_RNA"/>
</dbReference>
<dbReference type="EMBL" id="GBXM01097185">
    <property type="protein sequence ID" value="JAH11392.1"/>
    <property type="molecule type" value="Transcribed_RNA"/>
</dbReference>
<dbReference type="EMBL" id="GBXM01097323">
    <property type="protein sequence ID" value="JAH11254.1"/>
    <property type="molecule type" value="Transcribed_RNA"/>
</dbReference>
<dbReference type="EMBL" id="GBXM01104068">
    <property type="protein sequence ID" value="JAH04509.1"/>
    <property type="molecule type" value="Transcribed_RNA"/>
</dbReference>
<organism evidence="1">
    <name type="scientific">Anguilla anguilla</name>
    <name type="common">European freshwater eel</name>
    <name type="synonym">Muraena anguilla</name>
    <dbReference type="NCBI Taxonomy" id="7936"/>
    <lineage>
        <taxon>Eukaryota</taxon>
        <taxon>Metazoa</taxon>
        <taxon>Chordata</taxon>
        <taxon>Craniata</taxon>
        <taxon>Vertebrata</taxon>
        <taxon>Euteleostomi</taxon>
        <taxon>Actinopterygii</taxon>
        <taxon>Neopterygii</taxon>
        <taxon>Teleostei</taxon>
        <taxon>Anguilliformes</taxon>
        <taxon>Anguillidae</taxon>
        <taxon>Anguilla</taxon>
    </lineage>
</organism>
<protein>
    <submittedName>
        <fullName evidence="1">Uncharacterized protein</fullName>
    </submittedName>
</protein>
<dbReference type="EMBL" id="GBXM01096865">
    <property type="protein sequence ID" value="JAH11712.1"/>
    <property type="molecule type" value="Transcribed_RNA"/>
</dbReference>